<gene>
    <name evidence="2" type="ORF">G7B40_035825</name>
</gene>
<dbReference type="Proteomes" id="UP000667802">
    <property type="component" value="Unassembled WGS sequence"/>
</dbReference>
<dbReference type="AlphaFoldDB" id="A0AAP5IFF4"/>
<protein>
    <submittedName>
        <fullName evidence="2">CHAT domain-containing protein</fullName>
    </submittedName>
</protein>
<name>A0AAP5IFF4_9CYAN</name>
<dbReference type="Pfam" id="PF12770">
    <property type="entry name" value="CHAT"/>
    <property type="match status" value="1"/>
</dbReference>
<reference evidence="3" key="1">
    <citation type="journal article" date="2021" name="Science">
        <title>Hunting the eagle killer: A cyanobacterial neurotoxin causes vacuolar myelinopathy.</title>
        <authorList>
            <person name="Breinlinger S."/>
            <person name="Phillips T.J."/>
            <person name="Haram B.N."/>
            <person name="Mares J."/>
            <person name="Martinez Yerena J.A."/>
            <person name="Hrouzek P."/>
            <person name="Sobotka R."/>
            <person name="Henderson W.M."/>
            <person name="Schmieder P."/>
            <person name="Williams S.M."/>
            <person name="Lauderdale J.D."/>
            <person name="Wilde H.D."/>
            <person name="Gerrin W."/>
            <person name="Kust A."/>
            <person name="Washington J.W."/>
            <person name="Wagner C."/>
            <person name="Geier B."/>
            <person name="Liebeke M."/>
            <person name="Enke H."/>
            <person name="Niedermeyer T.H.J."/>
            <person name="Wilde S.B."/>
        </authorList>
    </citation>
    <scope>NUCLEOTIDE SEQUENCE [LARGE SCALE GENOMIC DNA]</scope>
    <source>
        <strain evidence="3">Thurmond2011</strain>
    </source>
</reference>
<proteinExistence type="predicted"/>
<evidence type="ECO:0000313" key="2">
    <source>
        <dbReference type="EMBL" id="MDR9899887.1"/>
    </source>
</evidence>
<evidence type="ECO:0000259" key="1">
    <source>
        <dbReference type="Pfam" id="PF12770"/>
    </source>
</evidence>
<dbReference type="InterPro" id="IPR024983">
    <property type="entry name" value="CHAT_dom"/>
</dbReference>
<comment type="caution">
    <text evidence="2">The sequence shown here is derived from an EMBL/GenBank/DDBJ whole genome shotgun (WGS) entry which is preliminary data.</text>
</comment>
<sequence length="348" mass="38992">MKKVLILSANPKNTNQLRLDEEVREIELALERSRSREEFQIITKWAVRINDLRRALLDFEPQIVHFSGHGIGTANTRLNNHQEQRSQRETVGLDSAPSGIILEDDFGQEQLVETKAIKELFELFKDSTDCILLNACYSETQAEAIYQHIDCVIGMNRAIPDGTAVKFSVGFYDAIGAGRNYADAFKFGCNNINLNNIPDDLIPVIKVRNFSKTFFVPHSKKRKANMSGDGHTIHIRKGNYNERIEGNYIQGNYYAGGGKQSLTQVAAEIQQLLKQLEQSNPSDTTLGKMTIATLAIQHIENEHTLKKRVSSALKAGGVQALAQLLNHPAASFVIAALEDWQQTKTKER</sequence>
<keyword evidence="3" id="KW-1185">Reference proteome</keyword>
<dbReference type="EMBL" id="JAALHA020000028">
    <property type="protein sequence ID" value="MDR9899887.1"/>
    <property type="molecule type" value="Genomic_DNA"/>
</dbReference>
<feature type="domain" description="CHAT" evidence="1">
    <location>
        <begin position="6"/>
        <end position="184"/>
    </location>
</feature>
<organism evidence="2 3">
    <name type="scientific">Aetokthonos hydrillicola Thurmond2011</name>
    <dbReference type="NCBI Taxonomy" id="2712845"/>
    <lineage>
        <taxon>Bacteria</taxon>
        <taxon>Bacillati</taxon>
        <taxon>Cyanobacteriota</taxon>
        <taxon>Cyanophyceae</taxon>
        <taxon>Nostocales</taxon>
        <taxon>Hapalosiphonaceae</taxon>
        <taxon>Aetokthonos</taxon>
    </lineage>
</organism>
<dbReference type="RefSeq" id="WP_208345296.1">
    <property type="nucleotide sequence ID" value="NZ_CAWQFN010000631.1"/>
</dbReference>
<accession>A0AAP5IFF4</accession>
<evidence type="ECO:0000313" key="3">
    <source>
        <dbReference type="Proteomes" id="UP000667802"/>
    </source>
</evidence>